<evidence type="ECO:0000256" key="2">
    <source>
        <dbReference type="SAM" id="Phobius"/>
    </source>
</evidence>
<comment type="caution">
    <text evidence="3">The sequence shown here is derived from an EMBL/GenBank/DDBJ whole genome shotgun (WGS) entry which is preliminary data.</text>
</comment>
<reference evidence="3 4" key="1">
    <citation type="journal article" date="2021" name="Sci. Rep.">
        <title>The distribution of antibiotic resistance genes in chicken gut microbiota commensals.</title>
        <authorList>
            <person name="Juricova H."/>
            <person name="Matiasovicova J."/>
            <person name="Kubasova T."/>
            <person name="Cejkova D."/>
            <person name="Rychlik I."/>
        </authorList>
    </citation>
    <scope>NUCLEOTIDE SEQUENCE [LARGE SCALE GENOMIC DNA]</scope>
    <source>
        <strain evidence="3 4">An773</strain>
    </source>
</reference>
<dbReference type="Proteomes" id="UP000716906">
    <property type="component" value="Unassembled WGS sequence"/>
</dbReference>
<dbReference type="EMBL" id="JACLYY010000005">
    <property type="protein sequence ID" value="MBM6737912.1"/>
    <property type="molecule type" value="Genomic_DNA"/>
</dbReference>
<evidence type="ECO:0000313" key="4">
    <source>
        <dbReference type="Proteomes" id="UP000716906"/>
    </source>
</evidence>
<keyword evidence="2" id="KW-1133">Transmembrane helix</keyword>
<protein>
    <submittedName>
        <fullName evidence="3">Uncharacterized protein</fullName>
    </submittedName>
</protein>
<dbReference type="RefSeq" id="WP_147581178.1">
    <property type="nucleotide sequence ID" value="NZ_JACLYY010000005.1"/>
</dbReference>
<sequence>MMKCPRCGQELRRSQRDPSFGLCDNCRKKFKLIPEEKNADTDEGFGNFEDRDRESRAGAKQSARRRPSPSDIHSSSPYNYGQASDQETSQTTGQKARGTASTAQKRASQPRTSRQQTPRQQAPRQQTPPPMAMETMEEPEKKKKKGGCLRIVLIVLAILFLAAVVKAIKDPSDDSGSRSDTTENTSDNASDNASVSFQDGTVSSKSQLGLE</sequence>
<feature type="compositionally biased region" description="Polar residues" evidence="1">
    <location>
        <begin position="182"/>
        <end position="211"/>
    </location>
</feature>
<feature type="region of interest" description="Disordered" evidence="1">
    <location>
        <begin position="1"/>
        <end position="145"/>
    </location>
</feature>
<feature type="compositionally biased region" description="Basic and acidic residues" evidence="1">
    <location>
        <begin position="48"/>
        <end position="57"/>
    </location>
</feature>
<evidence type="ECO:0000256" key="1">
    <source>
        <dbReference type="SAM" id="MobiDB-lite"/>
    </source>
</evidence>
<keyword evidence="4" id="KW-1185">Reference proteome</keyword>
<proteinExistence type="predicted"/>
<feature type="compositionally biased region" description="Polar residues" evidence="1">
    <location>
        <begin position="71"/>
        <end position="107"/>
    </location>
</feature>
<gene>
    <name evidence="3" type="ORF">H7U36_07290</name>
</gene>
<feature type="compositionally biased region" description="Basic and acidic residues" evidence="1">
    <location>
        <begin position="169"/>
        <end position="181"/>
    </location>
</feature>
<feature type="compositionally biased region" description="Low complexity" evidence="1">
    <location>
        <begin position="109"/>
        <end position="125"/>
    </location>
</feature>
<feature type="transmembrane region" description="Helical" evidence="2">
    <location>
        <begin position="148"/>
        <end position="168"/>
    </location>
</feature>
<keyword evidence="2" id="KW-0812">Transmembrane</keyword>
<accession>A0ABS2E8J9</accession>
<organism evidence="3 4">
    <name type="scientific">Faecalicatena fissicatena</name>
    <dbReference type="NCBI Taxonomy" id="290055"/>
    <lineage>
        <taxon>Bacteria</taxon>
        <taxon>Bacillati</taxon>
        <taxon>Bacillota</taxon>
        <taxon>Clostridia</taxon>
        <taxon>Lachnospirales</taxon>
        <taxon>Lachnospiraceae</taxon>
        <taxon>Faecalicatena</taxon>
    </lineage>
</organism>
<name>A0ABS2E8J9_9FIRM</name>
<keyword evidence="2" id="KW-0472">Membrane</keyword>
<evidence type="ECO:0000313" key="3">
    <source>
        <dbReference type="EMBL" id="MBM6737912.1"/>
    </source>
</evidence>
<feature type="region of interest" description="Disordered" evidence="1">
    <location>
        <begin position="169"/>
        <end position="211"/>
    </location>
</feature>